<reference evidence="3" key="1">
    <citation type="submission" date="2024-04" db="EMBL/GenBank/DDBJ databases">
        <title>Salinicola lusitanus LLJ914,a marine bacterium isolated from the Okinawa Trough.</title>
        <authorList>
            <person name="Li J."/>
        </authorList>
    </citation>
    <scope>NUCLEOTIDE SEQUENCE [LARGE SCALE GENOMIC DNA]</scope>
</reference>
<name>A0AAW0NCK4_9GOBI</name>
<dbReference type="Proteomes" id="UP001460270">
    <property type="component" value="Unassembled WGS sequence"/>
</dbReference>
<protein>
    <submittedName>
        <fullName evidence="2">Uncharacterized protein</fullName>
    </submittedName>
</protein>
<evidence type="ECO:0000313" key="3">
    <source>
        <dbReference type="Proteomes" id="UP001460270"/>
    </source>
</evidence>
<organism evidence="2 3">
    <name type="scientific">Mugilogobius chulae</name>
    <name type="common">yellowstripe goby</name>
    <dbReference type="NCBI Taxonomy" id="88201"/>
    <lineage>
        <taxon>Eukaryota</taxon>
        <taxon>Metazoa</taxon>
        <taxon>Chordata</taxon>
        <taxon>Craniata</taxon>
        <taxon>Vertebrata</taxon>
        <taxon>Euteleostomi</taxon>
        <taxon>Actinopterygii</taxon>
        <taxon>Neopterygii</taxon>
        <taxon>Teleostei</taxon>
        <taxon>Neoteleostei</taxon>
        <taxon>Acanthomorphata</taxon>
        <taxon>Gobiaria</taxon>
        <taxon>Gobiiformes</taxon>
        <taxon>Gobioidei</taxon>
        <taxon>Gobiidae</taxon>
        <taxon>Gobionellinae</taxon>
        <taxon>Mugilogobius</taxon>
    </lineage>
</organism>
<gene>
    <name evidence="2" type="ORF">WMY93_020606</name>
</gene>
<evidence type="ECO:0000256" key="1">
    <source>
        <dbReference type="SAM" id="MobiDB-lite"/>
    </source>
</evidence>
<feature type="region of interest" description="Disordered" evidence="1">
    <location>
        <begin position="64"/>
        <end position="130"/>
    </location>
</feature>
<keyword evidence="3" id="KW-1185">Reference proteome</keyword>
<feature type="compositionally biased region" description="Low complexity" evidence="1">
    <location>
        <begin position="69"/>
        <end position="78"/>
    </location>
</feature>
<feature type="compositionally biased region" description="Polar residues" evidence="1">
    <location>
        <begin position="18"/>
        <end position="28"/>
    </location>
</feature>
<dbReference type="EMBL" id="JBBPFD010000015">
    <property type="protein sequence ID" value="KAK7895281.1"/>
    <property type="molecule type" value="Genomic_DNA"/>
</dbReference>
<feature type="compositionally biased region" description="Basic and acidic residues" evidence="1">
    <location>
        <begin position="1"/>
        <end position="10"/>
    </location>
</feature>
<proteinExistence type="predicted"/>
<sequence>MGQKLDKLSEKDEDSTDNSDWSEQTGETPGTDGRRQRPGQFWDSSERRLWNLLHWACSGVNCQSRTYHNNRPPNWAANRRPRSPGAPSQHAGATGGGSRDSQGASEDSKEESVCPESRQKSQRANYRHSERKAVVVCLGTAAMEEQSFEGGKRILWSGERRHLGFDKRRQHGCSK</sequence>
<feature type="region of interest" description="Disordered" evidence="1">
    <location>
        <begin position="1"/>
        <end position="40"/>
    </location>
</feature>
<dbReference type="AlphaFoldDB" id="A0AAW0NCK4"/>
<comment type="caution">
    <text evidence="2">The sequence shown here is derived from an EMBL/GenBank/DDBJ whole genome shotgun (WGS) entry which is preliminary data.</text>
</comment>
<accession>A0AAW0NCK4</accession>
<evidence type="ECO:0000313" key="2">
    <source>
        <dbReference type="EMBL" id="KAK7895281.1"/>
    </source>
</evidence>